<reference evidence="1 2" key="2">
    <citation type="journal article" date="2014" name="Genome Announc.">
        <title>Complete Genome Sequence of Methanoregula formicica SMSPT, a Mesophilic Hydrogenotrophic Methanogen Isolated from a Methanogenic Upflow Anaerobic Sludge Blanket Reactor.</title>
        <authorList>
            <person name="Yamamoto K."/>
            <person name="Tamaki H."/>
            <person name="Cadillo-Quiroz H."/>
            <person name="Imachi H."/>
            <person name="Kyrpides N."/>
            <person name="Woyke T."/>
            <person name="Goodwin L."/>
            <person name="Zinder S.H."/>
            <person name="Kamagata Y."/>
            <person name="Liu W.T."/>
        </authorList>
    </citation>
    <scope>NUCLEOTIDE SEQUENCE [LARGE SCALE GENOMIC DNA]</scope>
    <source>
        <strain evidence="2">DSM 22288 / NBRC 105244 / SMSP</strain>
    </source>
</reference>
<evidence type="ECO:0000313" key="1">
    <source>
        <dbReference type="EMBL" id="AGB03900.1"/>
    </source>
</evidence>
<dbReference type="AlphaFoldDB" id="L0HIN9"/>
<dbReference type="OrthoDB" id="117624at2157"/>
<dbReference type="eggNOG" id="arCOG05203">
    <property type="taxonomic scope" value="Archaea"/>
</dbReference>
<dbReference type="KEGG" id="mfo:Metfor_2920"/>
<dbReference type="HOGENOM" id="CLU_1472071_0_0_2"/>
<reference evidence="2" key="1">
    <citation type="submission" date="2011-12" db="EMBL/GenBank/DDBJ databases">
        <title>Complete sequence of Methanoregula formicicum SMSP.</title>
        <authorList>
            <person name="Lucas S."/>
            <person name="Han J."/>
            <person name="Lapidus A."/>
            <person name="Cheng J.-F."/>
            <person name="Goodwin L."/>
            <person name="Pitluck S."/>
            <person name="Peters L."/>
            <person name="Ovchinnikova G."/>
            <person name="Teshima H."/>
            <person name="Detter J.C."/>
            <person name="Han C."/>
            <person name="Tapia R."/>
            <person name="Land M."/>
            <person name="Hauser L."/>
            <person name="Kyrpides N."/>
            <person name="Ivanova N."/>
            <person name="Pagani I."/>
            <person name="Imachi H."/>
            <person name="Tamaki H."/>
            <person name="Sekiguchi Y."/>
            <person name="Kamagata Y."/>
            <person name="Cadillo-Quiroz H."/>
            <person name="Zinder S."/>
            <person name="Liu W.-T."/>
            <person name="Woyke T."/>
        </authorList>
    </citation>
    <scope>NUCLEOTIDE SEQUENCE [LARGE SCALE GENOMIC DNA]</scope>
    <source>
        <strain evidence="2">DSM 22288 / NBRC 105244 / SMSP</strain>
    </source>
</reference>
<dbReference type="GeneID" id="14308704"/>
<organism evidence="1 2">
    <name type="scientific">Methanoregula formicica (strain DSM 22288 / NBRC 105244 / SMSP)</name>
    <dbReference type="NCBI Taxonomy" id="593750"/>
    <lineage>
        <taxon>Archaea</taxon>
        <taxon>Methanobacteriati</taxon>
        <taxon>Methanobacteriota</taxon>
        <taxon>Stenosarchaea group</taxon>
        <taxon>Methanomicrobia</taxon>
        <taxon>Methanomicrobiales</taxon>
        <taxon>Methanoregulaceae</taxon>
        <taxon>Methanoregula</taxon>
    </lineage>
</organism>
<proteinExistence type="predicted"/>
<keyword evidence="2" id="KW-1185">Reference proteome</keyword>
<gene>
    <name evidence="1" type="ordered locus">Metfor_2920</name>
</gene>
<dbReference type="STRING" id="593750.Metfor_2920"/>
<sequence length="194" mass="22136">MPEIPEENATEARIAFRTIAHLYDADDPSPEPCRELTDRAEGQIFRSVVDKAKGSRRELRNSIEITLPASDLAPGRDRSIVSAVRSHFQIRADEMQRSMRLTQRAGLREIRLTIAVCVPSFLGIAACSRFRGDPLIEVIENVLVIFCWVTIWQPFQSLVFDRWTQSVTAKVYRRIAEMEIRVLPDDDTLPRARG</sequence>
<name>L0HIN9_METFS</name>
<dbReference type="Proteomes" id="UP000010824">
    <property type="component" value="Chromosome"/>
</dbReference>
<protein>
    <submittedName>
        <fullName evidence="1">Uncharacterized protein</fullName>
    </submittedName>
</protein>
<dbReference type="EMBL" id="CP003167">
    <property type="protein sequence ID" value="AGB03900.1"/>
    <property type="molecule type" value="Genomic_DNA"/>
</dbReference>
<dbReference type="RefSeq" id="WP_015286862.1">
    <property type="nucleotide sequence ID" value="NC_019943.1"/>
</dbReference>
<dbReference type="InParanoid" id="L0HIN9"/>
<accession>L0HIN9</accession>
<evidence type="ECO:0000313" key="2">
    <source>
        <dbReference type="Proteomes" id="UP000010824"/>
    </source>
</evidence>